<accession>A0A0D3MSP1</accession>
<dbReference type="RefSeq" id="YP_009147674.1">
    <property type="nucleotide sequence ID" value="NC_027341.1"/>
</dbReference>
<sequence>MKNSENVINEILNELTLQYVPVCVADFIDRYPDIEDTSMLYIYKDFVESDAWHEFCLIEDSLEKYGRWDDMLYKAIRFGYVMDIKEPLCYLRNTVAYKEIEGNEVVDYKDLYLASDGTLVSNKLFAKKFKMEEVEEVESGVYELEFIEEK</sequence>
<dbReference type="GeneID" id="24722283"/>
<name>A0A0D3MSP1_9CAUD</name>
<dbReference type="KEGG" id="vg:24722283"/>
<organism evidence="1 2">
    <name type="scientific">Lactococcus phage WRP3</name>
    <dbReference type="NCBI Taxonomy" id="1560313"/>
    <lineage>
        <taxon>Viruses</taxon>
        <taxon>Duplodnaviria</taxon>
        <taxon>Heunggongvirae</taxon>
        <taxon>Uroviricota</taxon>
        <taxon>Caudoviricetes</taxon>
        <taxon>Audreyjarvisvirus</taxon>
        <taxon>Audreyjarvisvirus WRP3</taxon>
    </lineage>
</organism>
<reference evidence="1 2" key="1">
    <citation type="journal article" date="2015" name="Appl. Environ. Microbiol.">
        <title>Lactococcal 949 group phages recognize a carbohydrate receptor on the host cell surface.</title>
        <authorList>
            <person name="Mahony J."/>
            <person name="Randazzo W."/>
            <person name="Neve H."/>
            <person name="Settanni L."/>
            <person name="van Sinderen D."/>
        </authorList>
    </citation>
    <scope>NUCLEOTIDE SEQUENCE [LARGE SCALE GENOMIC DNA]</scope>
    <source>
        <strain evidence="1">WRP3</strain>
    </source>
</reference>
<evidence type="ECO:0000313" key="1">
    <source>
        <dbReference type="EMBL" id="AIX12520.1"/>
    </source>
</evidence>
<gene>
    <name evidence="1" type="ORF">WRP3_017</name>
</gene>
<protein>
    <submittedName>
        <fullName evidence="1">Uncharacterized protein</fullName>
    </submittedName>
</protein>
<dbReference type="Proteomes" id="UP000032686">
    <property type="component" value="Segment"/>
</dbReference>
<dbReference type="EMBL" id="KM677185">
    <property type="protein sequence ID" value="AIX12520.1"/>
    <property type="molecule type" value="Genomic_DNA"/>
</dbReference>
<keyword evidence="2" id="KW-1185">Reference proteome</keyword>
<evidence type="ECO:0000313" key="2">
    <source>
        <dbReference type="Proteomes" id="UP000032686"/>
    </source>
</evidence>
<proteinExistence type="predicted"/>
<dbReference type="OrthoDB" id="12510at10239"/>